<organism evidence="1">
    <name type="scientific">Siphoviridae sp. ctrgQ8</name>
    <dbReference type="NCBI Taxonomy" id="2825689"/>
    <lineage>
        <taxon>Viruses</taxon>
        <taxon>Duplodnaviria</taxon>
        <taxon>Heunggongvirae</taxon>
        <taxon>Uroviricota</taxon>
        <taxon>Caudoviricetes</taxon>
    </lineage>
</organism>
<dbReference type="EMBL" id="BK015466">
    <property type="protein sequence ID" value="DAE08234.1"/>
    <property type="molecule type" value="Genomic_DNA"/>
</dbReference>
<protein>
    <submittedName>
        <fullName evidence="1">Uncharacterized protein</fullName>
    </submittedName>
</protein>
<proteinExistence type="predicted"/>
<accession>A0A8S5PMZ3</accession>
<reference evidence="1" key="1">
    <citation type="journal article" date="2021" name="Proc. Natl. Acad. Sci. U.S.A.">
        <title>A Catalog of Tens of Thousands of Viruses from Human Metagenomes Reveals Hidden Associations with Chronic Diseases.</title>
        <authorList>
            <person name="Tisza M.J."/>
            <person name="Buck C.B."/>
        </authorList>
    </citation>
    <scope>NUCLEOTIDE SEQUENCE</scope>
    <source>
        <strain evidence="1">CtrgQ8</strain>
    </source>
</reference>
<sequence length="39" mass="4790">MQMDIGTFKYWLRIKGYRLEWFGTGTKNNPIKVRTRKRV</sequence>
<name>A0A8S5PMZ3_9CAUD</name>
<evidence type="ECO:0000313" key="1">
    <source>
        <dbReference type="EMBL" id="DAE08234.1"/>
    </source>
</evidence>